<evidence type="ECO:0000313" key="3">
    <source>
        <dbReference type="Proteomes" id="UP000053091"/>
    </source>
</evidence>
<protein>
    <recommendedName>
        <fullName evidence="4">Beta-carotene 15,15'-monooxygenase</fullName>
    </recommendedName>
</protein>
<feature type="transmembrane region" description="Helical" evidence="1">
    <location>
        <begin position="90"/>
        <end position="119"/>
    </location>
</feature>
<evidence type="ECO:0000313" key="2">
    <source>
        <dbReference type="EMBL" id="GAP42856.1"/>
    </source>
</evidence>
<feature type="transmembrane region" description="Helical" evidence="1">
    <location>
        <begin position="307"/>
        <end position="325"/>
    </location>
</feature>
<dbReference type="OrthoDB" id="1115611at2"/>
<reference evidence="2" key="1">
    <citation type="journal article" date="2015" name="Genome Announc.">
        <title>Draft Genome Sequence of Bacteroidales Strain TBC1, a Novel Isolate from a Methanogenic Wastewater Treatment System.</title>
        <authorList>
            <person name="Tourlousse D.M."/>
            <person name="Matsuura N."/>
            <person name="Sun L."/>
            <person name="Toyonaga M."/>
            <person name="Kuroda K."/>
            <person name="Ohashi A."/>
            <person name="Cruz R."/>
            <person name="Yamaguchi T."/>
            <person name="Sekiguchi Y."/>
        </authorList>
    </citation>
    <scope>NUCLEOTIDE SEQUENCE [LARGE SCALE GENOMIC DNA]</scope>
    <source>
        <strain evidence="2">TBC1</strain>
    </source>
</reference>
<dbReference type="AlphaFoldDB" id="A0A0S7C1M5"/>
<feature type="transmembrane region" description="Helical" evidence="1">
    <location>
        <begin position="178"/>
        <end position="197"/>
    </location>
</feature>
<dbReference type="Proteomes" id="UP000053091">
    <property type="component" value="Unassembled WGS sequence"/>
</dbReference>
<dbReference type="STRING" id="1678841.TBC1_11996"/>
<evidence type="ECO:0000256" key="1">
    <source>
        <dbReference type="SAM" id="Phobius"/>
    </source>
</evidence>
<keyword evidence="1" id="KW-0472">Membrane</keyword>
<sequence length="326" mass="37030">MLRKFSRSGIYLQILFILAVSFFYLFSPHPGFTGQVFPENAAPLGRWLSGVLPDNELAISITSLILILLNAAGFNMILNRHDLAPRQSIFTALIASVLFLFTGQAEAMITPLTALLLLLFSLHSTMKLYAESYPYTLVLNASICVALASMIYPLAILFAFFIWMAFFTLRISSWREWIISLTGLIVPYVYLAFWFFWNDRLNIGLIEYQAYFNEFNITWNKPGILETGVLFLLGAMLIISLPVFLSDAGEKIISIRKKMWISAQFLWVALAVMLLSGKAALLFLPFCFLPMALMFGYLVIKSRRSWPYDILFGLFLAVVILLRLGF</sequence>
<accession>A0A0S7C1M5</accession>
<keyword evidence="3" id="KW-1185">Reference proteome</keyword>
<keyword evidence="1" id="KW-0812">Transmembrane</keyword>
<evidence type="ECO:0008006" key="4">
    <source>
        <dbReference type="Google" id="ProtNLM"/>
    </source>
</evidence>
<organism evidence="2">
    <name type="scientific">Lentimicrobium saccharophilum</name>
    <dbReference type="NCBI Taxonomy" id="1678841"/>
    <lineage>
        <taxon>Bacteria</taxon>
        <taxon>Pseudomonadati</taxon>
        <taxon>Bacteroidota</taxon>
        <taxon>Bacteroidia</taxon>
        <taxon>Bacteroidales</taxon>
        <taxon>Lentimicrobiaceae</taxon>
        <taxon>Lentimicrobium</taxon>
    </lineage>
</organism>
<name>A0A0S7C1M5_9BACT</name>
<dbReference type="EMBL" id="DF968182">
    <property type="protein sequence ID" value="GAP42856.1"/>
    <property type="molecule type" value="Genomic_DNA"/>
</dbReference>
<dbReference type="RefSeq" id="WP_062039326.1">
    <property type="nucleotide sequence ID" value="NZ_DF968182.1"/>
</dbReference>
<feature type="transmembrane region" description="Helical" evidence="1">
    <location>
        <begin position="139"/>
        <end position="166"/>
    </location>
</feature>
<gene>
    <name evidence="2" type="ORF">TBC1_11996</name>
</gene>
<feature type="transmembrane region" description="Helical" evidence="1">
    <location>
        <begin position="57"/>
        <end position="78"/>
    </location>
</feature>
<proteinExistence type="predicted"/>
<feature type="transmembrane region" description="Helical" evidence="1">
    <location>
        <begin position="228"/>
        <end position="247"/>
    </location>
</feature>
<keyword evidence="1" id="KW-1133">Transmembrane helix</keyword>